<keyword evidence="2" id="KW-1185">Reference proteome</keyword>
<organism evidence="1 2">
    <name type="scientific">Imbroritus primus</name>
    <dbReference type="NCBI Taxonomy" id="3058603"/>
    <lineage>
        <taxon>Bacteria</taxon>
        <taxon>Pseudomonadati</taxon>
        <taxon>Pseudomonadota</taxon>
        <taxon>Betaproteobacteria</taxon>
        <taxon>Burkholderiales</taxon>
        <taxon>Burkholderiaceae</taxon>
        <taxon>Imbroritus</taxon>
    </lineage>
</organism>
<reference evidence="1" key="1">
    <citation type="submission" date="2019-05" db="EMBL/GenBank/DDBJ databases">
        <title>Revised genome assembly of Burkholderiaceae (previously Ralstonia) sp. PBA.</title>
        <authorList>
            <person name="Gan H.M."/>
        </authorList>
    </citation>
    <scope>NUCLEOTIDE SEQUENCE</scope>
    <source>
        <strain evidence="1">PBA</strain>
    </source>
</reference>
<dbReference type="EMBL" id="AKCV02000006">
    <property type="protein sequence ID" value="TMS59522.1"/>
    <property type="molecule type" value="Genomic_DNA"/>
</dbReference>
<comment type="caution">
    <text evidence="1">The sequence shown here is derived from an EMBL/GenBank/DDBJ whole genome shotgun (WGS) entry which is preliminary data.</text>
</comment>
<evidence type="ECO:0000313" key="2">
    <source>
        <dbReference type="Proteomes" id="UP000004277"/>
    </source>
</evidence>
<accession>A0ACD3STT6</accession>
<gene>
    <name evidence="1" type="ORF">MW7_001250</name>
</gene>
<dbReference type="Proteomes" id="UP000004277">
    <property type="component" value="Unassembled WGS sequence"/>
</dbReference>
<sequence>MQRSITEPNRVFFMRFKQILAALCLATLPAGMLMAQGIPAKSAKAADHGVPVASLDPGMDVAERQLAERDYTAALASYERVLAANPRNVQARFQRGVALNSLNRTDEAVAAFESLTQDFPDLPEPYNNLAMIRVKRGDLAGAQQALQMAVRLRPDFTVANGNLATVHLLQARRALEQVTRAAPGNAGAAQRLRALNELLGAEAP</sequence>
<protein>
    <submittedName>
        <fullName evidence="1">Tetratricopeptide repeat protein</fullName>
    </submittedName>
</protein>
<proteinExistence type="predicted"/>
<evidence type="ECO:0000313" key="1">
    <source>
        <dbReference type="EMBL" id="TMS59522.1"/>
    </source>
</evidence>
<name>A0ACD3STT6_9BURK</name>